<dbReference type="Pfam" id="PF14302">
    <property type="entry name" value="DUF4377"/>
    <property type="match status" value="1"/>
</dbReference>
<dbReference type="EMBL" id="AQGQ01000028">
    <property type="protein sequence ID" value="EOD55862.1"/>
    <property type="molecule type" value="Genomic_DNA"/>
</dbReference>
<feature type="domain" description="DUF4377" evidence="2">
    <location>
        <begin position="28"/>
        <end position="101"/>
    </location>
</feature>
<evidence type="ECO:0000313" key="3">
    <source>
        <dbReference type="EMBL" id="EOD55862.1"/>
    </source>
</evidence>
<evidence type="ECO:0000259" key="2">
    <source>
        <dbReference type="Pfam" id="PF14302"/>
    </source>
</evidence>
<name>R1F800_9GAMM</name>
<dbReference type="Proteomes" id="UP000013526">
    <property type="component" value="Unassembled WGS sequence"/>
</dbReference>
<dbReference type="AlphaFoldDB" id="R1F800"/>
<gene>
    <name evidence="3" type="ORF">G113_06679</name>
</gene>
<dbReference type="OrthoDB" id="7871744at2"/>
<dbReference type="RefSeq" id="WP_005896896.1">
    <property type="nucleotide sequence ID" value="NZ_AQGQ01000028.1"/>
</dbReference>
<dbReference type="InterPro" id="IPR025485">
    <property type="entry name" value="DUF4377"/>
</dbReference>
<reference evidence="3 4" key="1">
    <citation type="journal article" date="2013" name="Genome Announc.">
        <title>Draft Genome Sequence of Aeromonas molluscorum Strain 848TT, Isolated from Bivalve Molluscs.</title>
        <authorList>
            <person name="Spataro N."/>
            <person name="Farfan M."/>
            <person name="Albarral V."/>
            <person name="Sanglas A."/>
            <person name="Loren J.G."/>
            <person name="Fuste M.C."/>
            <person name="Bosch E."/>
        </authorList>
    </citation>
    <scope>NUCLEOTIDE SEQUENCE [LARGE SCALE GENOMIC DNA]</scope>
    <source>
        <strain evidence="3 4">848</strain>
    </source>
</reference>
<comment type="caution">
    <text evidence="3">The sequence shown here is derived from an EMBL/GenBank/DDBJ whole genome shotgun (WGS) entry which is preliminary data.</text>
</comment>
<proteinExistence type="predicted"/>
<dbReference type="PATRIC" id="fig|1268236.3.peg.1326"/>
<keyword evidence="4" id="KW-1185">Reference proteome</keyword>
<feature type="chain" id="PRO_5004349410" description="DUF4377 domain-containing protein" evidence="1">
    <location>
        <begin position="21"/>
        <end position="105"/>
    </location>
</feature>
<protein>
    <recommendedName>
        <fullName evidence="2">DUF4377 domain-containing protein</fullName>
    </recommendedName>
</protein>
<evidence type="ECO:0000256" key="1">
    <source>
        <dbReference type="SAM" id="SignalP"/>
    </source>
</evidence>
<sequence>MKFPLLAAALMLAGCQQVTAPEGETLFVNAALVPCIGVGPMQCMQVKESKEQDWTLFYNHIQGFTFEPGYLYELKIAKFKVDNAPADAPNIRYELLQLVSKQAVN</sequence>
<organism evidence="3 4">
    <name type="scientific">Aeromonas molluscorum 848</name>
    <dbReference type="NCBI Taxonomy" id="1268236"/>
    <lineage>
        <taxon>Bacteria</taxon>
        <taxon>Pseudomonadati</taxon>
        <taxon>Pseudomonadota</taxon>
        <taxon>Gammaproteobacteria</taxon>
        <taxon>Aeromonadales</taxon>
        <taxon>Aeromonadaceae</taxon>
        <taxon>Aeromonas</taxon>
    </lineage>
</organism>
<accession>R1F800</accession>
<evidence type="ECO:0000313" key="4">
    <source>
        <dbReference type="Proteomes" id="UP000013526"/>
    </source>
</evidence>
<feature type="signal peptide" evidence="1">
    <location>
        <begin position="1"/>
        <end position="20"/>
    </location>
</feature>
<keyword evidence="1" id="KW-0732">Signal</keyword>
<dbReference type="PROSITE" id="PS51257">
    <property type="entry name" value="PROKAR_LIPOPROTEIN"/>
    <property type="match status" value="1"/>
</dbReference>